<dbReference type="GO" id="GO:0005886">
    <property type="term" value="C:plasma membrane"/>
    <property type="evidence" value="ECO:0007669"/>
    <property type="project" value="UniProtKB-SubCell"/>
</dbReference>
<keyword evidence="11 14" id="KW-0413">Isomerase</keyword>
<comment type="caution">
    <text evidence="14">The sequence shown here is derived from an EMBL/GenBank/DDBJ whole genome shotgun (WGS) entry which is preliminary data.</text>
</comment>
<dbReference type="SUPFAM" id="SSF54534">
    <property type="entry name" value="FKBP-like"/>
    <property type="match status" value="1"/>
</dbReference>
<organism evidence="14 15">
    <name type="scientific">Plasticicumulans acidivorans</name>
    <dbReference type="NCBI Taxonomy" id="886464"/>
    <lineage>
        <taxon>Bacteria</taxon>
        <taxon>Pseudomonadati</taxon>
        <taxon>Pseudomonadota</taxon>
        <taxon>Gammaproteobacteria</taxon>
        <taxon>Candidatus Competibacteraceae</taxon>
        <taxon>Plasticicumulans</taxon>
    </lineage>
</organism>
<evidence type="ECO:0000256" key="11">
    <source>
        <dbReference type="PROSITE-ProRule" id="PRU00278"/>
    </source>
</evidence>
<dbReference type="InterPro" id="IPR000297">
    <property type="entry name" value="PPIase_PpiC"/>
</dbReference>
<reference evidence="14 15" key="1">
    <citation type="submission" date="2018-05" db="EMBL/GenBank/DDBJ databases">
        <title>Genomic Encyclopedia of Type Strains, Phase IV (KMG-IV): sequencing the most valuable type-strain genomes for metagenomic binning, comparative biology and taxonomic classification.</title>
        <authorList>
            <person name="Goeker M."/>
        </authorList>
    </citation>
    <scope>NUCLEOTIDE SEQUENCE [LARGE SCALE GENOMIC DNA]</scope>
    <source>
        <strain evidence="14 15">DSM 23606</strain>
    </source>
</reference>
<dbReference type="Proteomes" id="UP000246569">
    <property type="component" value="Unassembled WGS sequence"/>
</dbReference>
<dbReference type="PROSITE" id="PS50198">
    <property type="entry name" value="PPIC_PPIASE_2"/>
    <property type="match status" value="1"/>
</dbReference>
<keyword evidence="6 12" id="KW-0472">Membrane</keyword>
<comment type="subcellular location">
    <subcellularLocation>
        <location evidence="1">Cell inner membrane</location>
        <topology evidence="1">Single-pass type II membrane protein</topology>
        <orientation evidence="1">Periplasmic side</orientation>
    </subcellularLocation>
</comment>
<feature type="transmembrane region" description="Helical" evidence="12">
    <location>
        <begin position="12"/>
        <end position="30"/>
    </location>
</feature>
<keyword evidence="7" id="KW-0143">Chaperone</keyword>
<name>A0A317MSV3_9GAMM</name>
<dbReference type="GO" id="GO:0003755">
    <property type="term" value="F:peptidyl-prolyl cis-trans isomerase activity"/>
    <property type="evidence" value="ECO:0007669"/>
    <property type="project" value="UniProtKB-KW"/>
</dbReference>
<evidence type="ECO:0000256" key="2">
    <source>
        <dbReference type="ARBA" id="ARBA00022475"/>
    </source>
</evidence>
<keyword evidence="4 12" id="KW-0812">Transmembrane</keyword>
<dbReference type="PANTHER" id="PTHR47529:SF1">
    <property type="entry name" value="PERIPLASMIC CHAPERONE PPID"/>
    <property type="match status" value="1"/>
</dbReference>
<evidence type="ECO:0000256" key="12">
    <source>
        <dbReference type="SAM" id="Phobius"/>
    </source>
</evidence>
<evidence type="ECO:0000256" key="9">
    <source>
        <dbReference type="ARBA" id="ARBA00040743"/>
    </source>
</evidence>
<comment type="similarity">
    <text evidence="8">Belongs to the PpiD chaperone family.</text>
</comment>
<dbReference type="InterPro" id="IPR052029">
    <property type="entry name" value="PpiD_chaperone"/>
</dbReference>
<evidence type="ECO:0000313" key="14">
    <source>
        <dbReference type="EMBL" id="PWV60473.1"/>
    </source>
</evidence>
<keyword evidence="5 12" id="KW-1133">Transmembrane helix</keyword>
<dbReference type="RefSeq" id="WP_110018964.1">
    <property type="nucleotide sequence ID" value="NZ_QGTJ01000007.1"/>
</dbReference>
<evidence type="ECO:0000313" key="15">
    <source>
        <dbReference type="Proteomes" id="UP000246569"/>
    </source>
</evidence>
<evidence type="ECO:0000256" key="5">
    <source>
        <dbReference type="ARBA" id="ARBA00022989"/>
    </source>
</evidence>
<evidence type="ECO:0000259" key="13">
    <source>
        <dbReference type="PROSITE" id="PS50198"/>
    </source>
</evidence>
<accession>A0A317MSV3</accession>
<dbReference type="PANTHER" id="PTHR47529">
    <property type="entry name" value="PEPTIDYL-PROLYL CIS-TRANS ISOMERASE D"/>
    <property type="match status" value="1"/>
</dbReference>
<dbReference type="EMBL" id="QGTJ01000007">
    <property type="protein sequence ID" value="PWV60473.1"/>
    <property type="molecule type" value="Genomic_DNA"/>
</dbReference>
<keyword evidence="11" id="KW-0697">Rotamase</keyword>
<evidence type="ECO:0000256" key="8">
    <source>
        <dbReference type="ARBA" id="ARBA00038408"/>
    </source>
</evidence>
<evidence type="ECO:0000256" key="3">
    <source>
        <dbReference type="ARBA" id="ARBA00022519"/>
    </source>
</evidence>
<keyword evidence="2" id="KW-1003">Cell membrane</keyword>
<feature type="domain" description="PpiC" evidence="13">
    <location>
        <begin position="260"/>
        <end position="364"/>
    </location>
</feature>
<evidence type="ECO:0000256" key="10">
    <source>
        <dbReference type="ARBA" id="ARBA00042775"/>
    </source>
</evidence>
<evidence type="ECO:0000256" key="6">
    <source>
        <dbReference type="ARBA" id="ARBA00023136"/>
    </source>
</evidence>
<protein>
    <recommendedName>
        <fullName evidence="9">Periplasmic chaperone PpiD</fullName>
    </recommendedName>
    <alternativeName>
        <fullName evidence="10">Periplasmic folding chaperone</fullName>
    </alternativeName>
</protein>
<gene>
    <name evidence="14" type="ORF">C7443_10746</name>
</gene>
<dbReference type="Gene3D" id="3.10.50.40">
    <property type="match status" value="1"/>
</dbReference>
<keyword evidence="15" id="KW-1185">Reference proteome</keyword>
<keyword evidence="3" id="KW-0997">Cell inner membrane</keyword>
<proteinExistence type="inferred from homology"/>
<dbReference type="Gene3D" id="1.10.4030.10">
    <property type="entry name" value="Porin chaperone SurA, peptide-binding domain"/>
    <property type="match status" value="1"/>
</dbReference>
<evidence type="ECO:0000256" key="7">
    <source>
        <dbReference type="ARBA" id="ARBA00023186"/>
    </source>
</evidence>
<evidence type="ECO:0000256" key="1">
    <source>
        <dbReference type="ARBA" id="ARBA00004382"/>
    </source>
</evidence>
<dbReference type="Pfam" id="PF00639">
    <property type="entry name" value="Rotamase"/>
    <property type="match status" value="1"/>
</dbReference>
<dbReference type="OrthoDB" id="9812372at2"/>
<dbReference type="Pfam" id="PF13624">
    <property type="entry name" value="SurA_N_3"/>
    <property type="match status" value="1"/>
</dbReference>
<dbReference type="InterPro" id="IPR027304">
    <property type="entry name" value="Trigger_fact/SurA_dom_sf"/>
</dbReference>
<sequence length="636" mass="72045">MLQKIRDHASGWFAYIIFGMLIIPFGLWGIDHYIHQGSGVYAAQVNGDEISLRDFQNSLQQQRSFLLNLNKEVDDASLKLKTMEQLINERLLRQYSKKENIFVTDEQLLNRIKSIDAFRSDNGNFDVHLFDLALQRQGYTQSYFMEMLKKSLPVEQFANAFDATALFTREDLGGAVRLLAQKRSVEIFNFLHSPVFNLQHANDADLNVFFEKNKSRFNNPEMVKIDYINLDLNALLDKQSVSEQELLDAYKQQLSIIGTPEQRVASYILVRVPENANENELKKAEQQATALYERLKSGKSSFDKLGDELQHSADKTIEFGTLESLRPGVMEPAFDQALFSLAKVGDISAPVHTSFGFQLIKLDKIYPKVIPDFENVRSTLEKQLAYQKAETQFFDVTDRLATLVFENPDDLDAVATKIGVPIEHSDWFSINGNNGGVFSNQKVINAAFSDDVLLNGKNSEPIQIGDRHVLVLRVVNHKKQTPKTFDEARLELISSVKNEMAKNYLKKEAGNLEKMLFDGEDVTSIIEAYGKTVEHQRLDEIARNFTGLDNSIVESIFKMPVSNEKNVAIKSIELANGNWVVIKLLKVTNGNAENLSANDRKAWTDTLTKQISDVQMTGFINELRGAAKIINNIDRL</sequence>
<dbReference type="InterPro" id="IPR046357">
    <property type="entry name" value="PPIase_dom_sf"/>
</dbReference>
<evidence type="ECO:0000256" key="4">
    <source>
        <dbReference type="ARBA" id="ARBA00022692"/>
    </source>
</evidence>
<dbReference type="SUPFAM" id="SSF109998">
    <property type="entry name" value="Triger factor/SurA peptide-binding domain-like"/>
    <property type="match status" value="1"/>
</dbReference>
<dbReference type="AlphaFoldDB" id="A0A317MSV3"/>